<reference evidence="2" key="1">
    <citation type="journal article" date="2019" name="Int. J. Syst. Evol. Microbiol.">
        <title>The Global Catalogue of Microorganisms (GCM) 10K type strain sequencing project: providing services to taxonomists for standard genome sequencing and annotation.</title>
        <authorList>
            <consortium name="The Broad Institute Genomics Platform"/>
            <consortium name="The Broad Institute Genome Sequencing Center for Infectious Disease"/>
            <person name="Wu L."/>
            <person name="Ma J."/>
        </authorList>
    </citation>
    <scope>NUCLEOTIDE SEQUENCE [LARGE SCALE GENOMIC DNA]</scope>
    <source>
        <strain evidence="2">JCM 17441</strain>
    </source>
</reference>
<comment type="caution">
    <text evidence="1">The sequence shown here is derived from an EMBL/GenBank/DDBJ whole genome shotgun (WGS) entry which is preliminary data.</text>
</comment>
<accession>A0ABP8D7F2</accession>
<keyword evidence="2" id="KW-1185">Reference proteome</keyword>
<evidence type="ECO:0000313" key="2">
    <source>
        <dbReference type="Proteomes" id="UP001500620"/>
    </source>
</evidence>
<dbReference type="EMBL" id="BAABAT010000007">
    <property type="protein sequence ID" value="GAA4249259.1"/>
    <property type="molecule type" value="Genomic_DNA"/>
</dbReference>
<sequence length="309" mass="33636">MTDRPWVRPAPGDPRWGHAEGLQIGLAPLPGPRGLIRIYTPYLGHPHGRMVNYVAVEPIPAGTSERGFSELETSALNSEPGKRFWGADDPAEPEGPCDGVEDVAGGVRRLSVYVMCERFDNGAEVYVRARFDERRPHEVALAAFAAPGSVPLSRVVLTATMGNWARLRRLRLRERVVTPGELWPGLADGLTGDVRFGEGFAAHARFGLDDLERDAAGAALLTAEPDEADPAAAAYAPGTKEHWHFEGRPAAQTWRVEDPGPGLEAWVNGRYTYWASRSPIPGGVAYENVEVVRPFEQGQEAVFAVEPLA</sequence>
<proteinExistence type="predicted"/>
<dbReference type="RefSeq" id="WP_345127567.1">
    <property type="nucleotide sequence ID" value="NZ_BAABAT010000007.1"/>
</dbReference>
<protein>
    <submittedName>
        <fullName evidence="1">Uncharacterized protein</fullName>
    </submittedName>
</protein>
<name>A0ABP8D7F2_9ACTN</name>
<gene>
    <name evidence="1" type="ORF">GCM10022255_032560</name>
</gene>
<organism evidence="1 2">
    <name type="scientific">Dactylosporangium darangshiense</name>
    <dbReference type="NCBI Taxonomy" id="579108"/>
    <lineage>
        <taxon>Bacteria</taxon>
        <taxon>Bacillati</taxon>
        <taxon>Actinomycetota</taxon>
        <taxon>Actinomycetes</taxon>
        <taxon>Micromonosporales</taxon>
        <taxon>Micromonosporaceae</taxon>
        <taxon>Dactylosporangium</taxon>
    </lineage>
</organism>
<evidence type="ECO:0000313" key="1">
    <source>
        <dbReference type="EMBL" id="GAA4249259.1"/>
    </source>
</evidence>
<dbReference type="Proteomes" id="UP001500620">
    <property type="component" value="Unassembled WGS sequence"/>
</dbReference>